<gene>
    <name evidence="1" type="ORF">EYH15_02240</name>
    <name evidence="2" type="ORF">EYH21_03845</name>
</gene>
<dbReference type="Proteomes" id="UP000618343">
    <property type="component" value="Unassembled WGS sequence"/>
</dbReference>
<dbReference type="Proteomes" id="UP000643554">
    <property type="component" value="Unassembled WGS sequence"/>
</dbReference>
<accession>A0A832ZJ48</accession>
<comment type="caution">
    <text evidence="2">The sequence shown here is derived from an EMBL/GenBank/DDBJ whole genome shotgun (WGS) entry which is preliminary data.</text>
</comment>
<dbReference type="EMBL" id="DQUO01000043">
    <property type="protein sequence ID" value="HIP91412.1"/>
    <property type="molecule type" value="Genomic_DNA"/>
</dbReference>
<proteinExistence type="predicted"/>
<dbReference type="AlphaFoldDB" id="A0A832ZJ48"/>
<evidence type="ECO:0000313" key="1">
    <source>
        <dbReference type="EMBL" id="HIP84292.1"/>
    </source>
</evidence>
<reference evidence="2" key="1">
    <citation type="journal article" date="2020" name="ISME J.">
        <title>Gammaproteobacteria mediating utilization of methyl-, sulfur- and petroleum organic compounds in deep ocean hydrothermal plumes.</title>
        <authorList>
            <person name="Zhou Z."/>
            <person name="Liu Y."/>
            <person name="Pan J."/>
            <person name="Cron B.R."/>
            <person name="Toner B.M."/>
            <person name="Anantharaman K."/>
            <person name="Breier J.A."/>
            <person name="Dick G.J."/>
            <person name="Li M."/>
        </authorList>
    </citation>
    <scope>NUCLEOTIDE SEQUENCE</scope>
    <source>
        <strain evidence="1">SZUA-1453</strain>
        <strain evidence="2">SZUA-1471</strain>
    </source>
</reference>
<protein>
    <submittedName>
        <fullName evidence="2">Uncharacterized protein</fullName>
    </submittedName>
</protein>
<organism evidence="2 3">
    <name type="scientific">Methanothermococcus okinawensis</name>
    <dbReference type="NCBI Taxonomy" id="155863"/>
    <lineage>
        <taxon>Archaea</taxon>
        <taxon>Methanobacteriati</taxon>
        <taxon>Methanobacteriota</taxon>
        <taxon>Methanomada group</taxon>
        <taxon>Methanococci</taxon>
        <taxon>Methanococcales</taxon>
        <taxon>Methanococcaceae</taxon>
        <taxon>Methanothermococcus</taxon>
    </lineage>
</organism>
<evidence type="ECO:0000313" key="2">
    <source>
        <dbReference type="EMBL" id="HIP91412.1"/>
    </source>
</evidence>
<evidence type="ECO:0000313" key="3">
    <source>
        <dbReference type="Proteomes" id="UP000618343"/>
    </source>
</evidence>
<sequence length="608" mass="67755">MKNSWKFLVAILLLLGMLSVVAANPLVVTYQERYNITANVSAEGTIDYSLHSLIGYLVINNTASKDILSDVWVAIDIQNNVSEPKVVHDTTPKGVYITNSVPAYTGLPDGLTYVHVPILPNKTYVEIVIELNKSKIGIPIIVNEAHSITKVPAYKMVTWNVTFNISRNVSVLPSEDTQVYVNVTKYLSNDPNHYGSSYWTYLNISNAKASMGDIELWDSRYFNGTAKDALNWTNVVLSKLRDKEIIGSLNFAVTANNSYTGREAIEVPYGFAVIFFDFSGSVSNTTVKDVYAIGDCEVIVDKRGPELDTTTGQYILWYENTSFKNAGNEYYYNITKVNIWAVNGSDPEKLNPFDKSLWINGSNYSLSPNIIKGPGEIWSSDNYNFTFPGVPVVWANYSFKIAEESITLLQHVVNEYQDEYGSSYIVVEKIYLVGSYLIKVTKTIKTNEDGTYTIYIVVENIGSHKSPFVYVYDLIPHNFTIVAGPTVYKNTMLNHSGNNILNNNPRYNLSYYWCLNPLNGGADGDGWYSPEEINNNQTVLINYTVNGTGVFIPSDLFIVGIDPTHSLLPTTSPKMIIVGGSDGNNYEVLLALLTGLVGMVLVARRVKR</sequence>
<name>A0A832ZJ48_9EURY</name>
<dbReference type="EMBL" id="DQUI01000040">
    <property type="protein sequence ID" value="HIP84292.1"/>
    <property type="molecule type" value="Genomic_DNA"/>
</dbReference>